<dbReference type="FunFam" id="3.40.50.10860:FF:000006">
    <property type="entry name" value="Shikimate dehydrogenase (NADP(+))"/>
    <property type="match status" value="1"/>
</dbReference>
<comment type="similarity">
    <text evidence="8">Belongs to the shikimate dehydrogenase family.</text>
</comment>
<dbReference type="NCBIfam" id="NF001310">
    <property type="entry name" value="PRK00258.1-2"/>
    <property type="match status" value="1"/>
</dbReference>
<keyword evidence="4 8" id="KW-0521">NADP</keyword>
<evidence type="ECO:0000256" key="6">
    <source>
        <dbReference type="ARBA" id="ARBA00023141"/>
    </source>
</evidence>
<dbReference type="NCBIfam" id="TIGR00507">
    <property type="entry name" value="aroE"/>
    <property type="match status" value="1"/>
</dbReference>
<dbReference type="UniPathway" id="UPA00053">
    <property type="reaction ID" value="UER00087"/>
</dbReference>
<dbReference type="InterPro" id="IPR006151">
    <property type="entry name" value="Shikm_DH/Glu-tRNA_Rdtase"/>
</dbReference>
<dbReference type="SUPFAM" id="SSF53223">
    <property type="entry name" value="Aminoacid dehydrogenase-like, N-terminal domain"/>
    <property type="match status" value="1"/>
</dbReference>
<comment type="pathway">
    <text evidence="1 8">Metabolic intermediate biosynthesis; chorismate biosynthesis; chorismate from D-erythrose 4-phosphate and phosphoenolpyruvate: step 4/7.</text>
</comment>
<dbReference type="GO" id="GO:0008652">
    <property type="term" value="P:amino acid biosynthetic process"/>
    <property type="evidence" value="ECO:0007669"/>
    <property type="project" value="UniProtKB-KW"/>
</dbReference>
<dbReference type="InterPro" id="IPR022893">
    <property type="entry name" value="Shikimate_DH_fam"/>
</dbReference>
<dbReference type="OrthoDB" id="9776868at2"/>
<keyword evidence="5 8" id="KW-0560">Oxidoreductase</keyword>
<dbReference type="PANTHER" id="PTHR21089">
    <property type="entry name" value="SHIKIMATE DEHYDROGENASE"/>
    <property type="match status" value="1"/>
</dbReference>
<evidence type="ECO:0000259" key="10">
    <source>
        <dbReference type="Pfam" id="PF08501"/>
    </source>
</evidence>
<comment type="subunit">
    <text evidence="8">Homodimer.</text>
</comment>
<evidence type="ECO:0000313" key="12">
    <source>
        <dbReference type="EMBL" id="TCO73173.1"/>
    </source>
</evidence>
<comment type="catalytic activity">
    <reaction evidence="7 8">
        <text>shikimate + NADP(+) = 3-dehydroshikimate + NADPH + H(+)</text>
        <dbReference type="Rhea" id="RHEA:17737"/>
        <dbReference type="ChEBI" id="CHEBI:15378"/>
        <dbReference type="ChEBI" id="CHEBI:16630"/>
        <dbReference type="ChEBI" id="CHEBI:36208"/>
        <dbReference type="ChEBI" id="CHEBI:57783"/>
        <dbReference type="ChEBI" id="CHEBI:58349"/>
        <dbReference type="EC" id="1.1.1.25"/>
    </reaction>
</comment>
<evidence type="ECO:0000259" key="11">
    <source>
        <dbReference type="Pfam" id="PF18317"/>
    </source>
</evidence>
<dbReference type="InterPro" id="IPR011342">
    <property type="entry name" value="Shikimate_DH"/>
</dbReference>
<accession>A0A4R2KHT2</accession>
<dbReference type="Pfam" id="PF18317">
    <property type="entry name" value="SDH_C"/>
    <property type="match status" value="1"/>
</dbReference>
<feature type="binding site" evidence="8">
    <location>
        <position position="89"/>
    </location>
    <ligand>
        <name>shikimate</name>
        <dbReference type="ChEBI" id="CHEBI:36208"/>
    </ligand>
</feature>
<dbReference type="Gene3D" id="3.40.50.10860">
    <property type="entry name" value="Leucine Dehydrogenase, chain A, domain 1"/>
    <property type="match status" value="1"/>
</dbReference>
<feature type="binding site" evidence="8">
    <location>
        <position position="220"/>
    </location>
    <ligand>
        <name>shikimate</name>
        <dbReference type="ChEBI" id="CHEBI:36208"/>
    </ligand>
</feature>
<evidence type="ECO:0000256" key="2">
    <source>
        <dbReference type="ARBA" id="ARBA00012962"/>
    </source>
</evidence>
<feature type="binding site" evidence="8">
    <location>
        <position position="64"/>
    </location>
    <ligand>
        <name>shikimate</name>
        <dbReference type="ChEBI" id="CHEBI:36208"/>
    </ligand>
</feature>
<dbReference type="GO" id="GO:0009423">
    <property type="term" value="P:chorismate biosynthetic process"/>
    <property type="evidence" value="ECO:0007669"/>
    <property type="project" value="UniProtKB-UniRule"/>
</dbReference>
<feature type="binding site" evidence="8">
    <location>
        <position position="80"/>
    </location>
    <ligand>
        <name>NADP(+)</name>
        <dbReference type="ChEBI" id="CHEBI:58349"/>
    </ligand>
</feature>
<comment type="caution">
    <text evidence="12">The sequence shown here is derived from an EMBL/GenBank/DDBJ whole genome shotgun (WGS) entry which is preliminary data.</text>
</comment>
<evidence type="ECO:0000256" key="5">
    <source>
        <dbReference type="ARBA" id="ARBA00023002"/>
    </source>
</evidence>
<dbReference type="GO" id="GO:0050661">
    <property type="term" value="F:NADP binding"/>
    <property type="evidence" value="ECO:0007669"/>
    <property type="project" value="InterPro"/>
</dbReference>
<evidence type="ECO:0000256" key="3">
    <source>
        <dbReference type="ARBA" id="ARBA00022605"/>
    </source>
</evidence>
<dbReference type="Pfam" id="PF01488">
    <property type="entry name" value="Shikimate_DH"/>
    <property type="match status" value="1"/>
</dbReference>
<feature type="binding site" evidence="8">
    <location>
        <position position="242"/>
    </location>
    <ligand>
        <name>NADP(+)</name>
        <dbReference type="ChEBI" id="CHEBI:58349"/>
    </ligand>
</feature>
<dbReference type="GO" id="GO:0005829">
    <property type="term" value="C:cytosol"/>
    <property type="evidence" value="ECO:0007669"/>
    <property type="project" value="TreeGrafter"/>
</dbReference>
<sequence>MAQTRKFAVFGNPIKHSKSPLIHAAFAEQFGHSLEYRAVRVELDGFERAVRGFFASGGSGLNVTVPFKTQASDLADIQSEHSRLAGAANFLVLDEQGRIAADNTDGLGLVRDMVVNQGWLLQGARILLLGAGGAARGVAGPLLQERPHSLFIANRTAHKAAQLAQEFGGLGDVRGGDISGIEERTFDIVINATSTGLSGETLSLAPALLNERSCCYDMVYGPEPTPFMRWAAQHAAWAVADGAGMLVEQAAESYFRWYGARPETAPVIRRVRDALGVAA</sequence>
<dbReference type="Pfam" id="PF08501">
    <property type="entry name" value="Shikimate_dh_N"/>
    <property type="match status" value="1"/>
</dbReference>
<feature type="binding site" evidence="8">
    <location>
        <begin position="154"/>
        <end position="159"/>
    </location>
    <ligand>
        <name>NADP(+)</name>
        <dbReference type="ChEBI" id="CHEBI:58349"/>
    </ligand>
</feature>
<dbReference type="Proteomes" id="UP000294980">
    <property type="component" value="Unassembled WGS sequence"/>
</dbReference>
<evidence type="ECO:0000256" key="1">
    <source>
        <dbReference type="ARBA" id="ARBA00004871"/>
    </source>
</evidence>
<evidence type="ECO:0000256" key="7">
    <source>
        <dbReference type="ARBA" id="ARBA00049442"/>
    </source>
</evidence>
<dbReference type="Gene3D" id="3.40.50.720">
    <property type="entry name" value="NAD(P)-binding Rossmann-like Domain"/>
    <property type="match status" value="1"/>
</dbReference>
<dbReference type="GO" id="GO:0019632">
    <property type="term" value="P:shikimate metabolic process"/>
    <property type="evidence" value="ECO:0007669"/>
    <property type="project" value="InterPro"/>
</dbReference>
<evidence type="ECO:0000259" key="9">
    <source>
        <dbReference type="Pfam" id="PF01488"/>
    </source>
</evidence>
<dbReference type="InterPro" id="IPR046346">
    <property type="entry name" value="Aminoacid_DH-like_N_sf"/>
</dbReference>
<feature type="binding site" evidence="8">
    <location>
        <position position="249"/>
    </location>
    <ligand>
        <name>shikimate</name>
        <dbReference type="ChEBI" id="CHEBI:36208"/>
    </ligand>
</feature>
<evidence type="ECO:0000256" key="4">
    <source>
        <dbReference type="ARBA" id="ARBA00022857"/>
    </source>
</evidence>
<feature type="binding site" evidence="8">
    <location>
        <position position="218"/>
    </location>
    <ligand>
        <name>NADP(+)</name>
        <dbReference type="ChEBI" id="CHEBI:58349"/>
    </ligand>
</feature>
<keyword evidence="3 8" id="KW-0028">Amino-acid biosynthesis</keyword>
<keyword evidence="13" id="KW-1185">Reference proteome</keyword>
<gene>
    <name evidence="8" type="primary">aroE</name>
    <name evidence="12" type="ORF">EV688_1169</name>
</gene>
<dbReference type="InterPro" id="IPR041121">
    <property type="entry name" value="SDH_C"/>
</dbReference>
<dbReference type="GO" id="GO:0004764">
    <property type="term" value="F:shikimate 3-dehydrogenase (NADP+) activity"/>
    <property type="evidence" value="ECO:0007669"/>
    <property type="project" value="UniProtKB-UniRule"/>
</dbReference>
<evidence type="ECO:0000313" key="13">
    <source>
        <dbReference type="Proteomes" id="UP000294980"/>
    </source>
</evidence>
<dbReference type="InterPro" id="IPR036291">
    <property type="entry name" value="NAD(P)-bd_dom_sf"/>
</dbReference>
<proteinExistence type="inferred from homology"/>
<dbReference type="SUPFAM" id="SSF51735">
    <property type="entry name" value="NAD(P)-binding Rossmann-fold domains"/>
    <property type="match status" value="1"/>
</dbReference>
<name>A0A4R2KHT2_9GAMM</name>
<comment type="function">
    <text evidence="8">Involved in the biosynthesis of the chorismate, which leads to the biosynthesis of aromatic amino acids. Catalyzes the reversible NADPH linked reduction of 3-dehydroshikimate (DHSA) to yield shikimate (SA).</text>
</comment>
<feature type="binding site" evidence="8">
    <location>
        <position position="105"/>
    </location>
    <ligand>
        <name>shikimate</name>
        <dbReference type="ChEBI" id="CHEBI:36208"/>
    </ligand>
</feature>
<evidence type="ECO:0000256" key="8">
    <source>
        <dbReference type="HAMAP-Rule" id="MF_00222"/>
    </source>
</evidence>
<dbReference type="PANTHER" id="PTHR21089:SF1">
    <property type="entry name" value="BIFUNCTIONAL 3-DEHYDROQUINATE DEHYDRATASE_SHIKIMATE DEHYDROGENASE, CHLOROPLASTIC"/>
    <property type="match status" value="1"/>
</dbReference>
<feature type="domain" description="Quinate/shikimate 5-dehydrogenase/glutamyl-tRNA reductase" evidence="9">
    <location>
        <begin position="121"/>
        <end position="195"/>
    </location>
</feature>
<dbReference type="InterPro" id="IPR013708">
    <property type="entry name" value="Shikimate_DH-bd_N"/>
</dbReference>
<feature type="domain" description="SDH C-terminal" evidence="11">
    <location>
        <begin position="242"/>
        <end position="272"/>
    </location>
</feature>
<feature type="active site" description="Proton acceptor" evidence="8">
    <location>
        <position position="68"/>
    </location>
</feature>
<dbReference type="GO" id="GO:0009073">
    <property type="term" value="P:aromatic amino acid family biosynthetic process"/>
    <property type="evidence" value="ECO:0007669"/>
    <property type="project" value="UniProtKB-KW"/>
</dbReference>
<feature type="binding site" evidence="8">
    <location>
        <begin position="17"/>
        <end position="19"/>
    </location>
    <ligand>
        <name>shikimate</name>
        <dbReference type="ChEBI" id="CHEBI:36208"/>
    </ligand>
</feature>
<feature type="domain" description="Shikimate dehydrogenase substrate binding N-terminal" evidence="10">
    <location>
        <begin position="9"/>
        <end position="90"/>
    </location>
</feature>
<protein>
    <recommendedName>
        <fullName evidence="2 8">Shikimate dehydrogenase (NADP(+))</fullName>
        <shortName evidence="8">SDH</shortName>
        <ecNumber evidence="2 8">1.1.1.25</ecNumber>
    </recommendedName>
</protein>
<dbReference type="EC" id="1.1.1.25" evidence="2 8"/>
<dbReference type="AlphaFoldDB" id="A0A4R2KHT2"/>
<organism evidence="12 13">
    <name type="scientific">Chromatocurvus halotolerans</name>
    <dbReference type="NCBI Taxonomy" id="1132028"/>
    <lineage>
        <taxon>Bacteria</taxon>
        <taxon>Pseudomonadati</taxon>
        <taxon>Pseudomonadota</taxon>
        <taxon>Gammaproteobacteria</taxon>
        <taxon>Cellvibrionales</taxon>
        <taxon>Halieaceae</taxon>
        <taxon>Chromatocurvus</taxon>
    </lineage>
</organism>
<dbReference type="HAMAP" id="MF_00222">
    <property type="entry name" value="Shikimate_DH_AroE"/>
    <property type="match status" value="1"/>
</dbReference>
<dbReference type="EMBL" id="SLWX01000016">
    <property type="protein sequence ID" value="TCO73173.1"/>
    <property type="molecule type" value="Genomic_DNA"/>
</dbReference>
<dbReference type="RefSeq" id="WP_117319168.1">
    <property type="nucleotide sequence ID" value="NZ_QQSW01000020.1"/>
</dbReference>
<reference evidence="12 13" key="1">
    <citation type="submission" date="2019-03" db="EMBL/GenBank/DDBJ databases">
        <title>Genomic Encyclopedia of Type Strains, Phase IV (KMG-IV): sequencing the most valuable type-strain genomes for metagenomic binning, comparative biology and taxonomic classification.</title>
        <authorList>
            <person name="Goeker M."/>
        </authorList>
    </citation>
    <scope>NUCLEOTIDE SEQUENCE [LARGE SCALE GENOMIC DNA]</scope>
    <source>
        <strain evidence="12 13">DSM 23344</strain>
    </source>
</reference>
<keyword evidence="6 8" id="KW-0057">Aromatic amino acid biosynthesis</keyword>
<feature type="binding site" evidence="8">
    <location>
        <begin position="130"/>
        <end position="134"/>
    </location>
    <ligand>
        <name>NADP(+)</name>
        <dbReference type="ChEBI" id="CHEBI:58349"/>
    </ligand>
</feature>